<keyword evidence="8" id="KW-0548">Nucleotidyltransferase</keyword>
<comment type="caution">
    <text evidence="8">The sequence shown here is derived from an EMBL/GenBank/DDBJ whole genome shotgun (WGS) entry which is preliminary data.</text>
</comment>
<proteinExistence type="predicted"/>
<evidence type="ECO:0000313" key="8">
    <source>
        <dbReference type="EMBL" id="MBM7124153.1"/>
    </source>
</evidence>
<dbReference type="InterPro" id="IPR028090">
    <property type="entry name" value="JAB_dom_prok"/>
</dbReference>
<evidence type="ECO:0000313" key="9">
    <source>
        <dbReference type="Proteomes" id="UP001430149"/>
    </source>
</evidence>
<name>A0ABS2K081_9GAMM</name>
<dbReference type="InterPro" id="IPR045886">
    <property type="entry name" value="ThiF/MoeB/HesA"/>
</dbReference>
<dbReference type="PANTHER" id="PTHR10953">
    <property type="entry name" value="UBIQUITIN-ACTIVATING ENZYME E1"/>
    <property type="match status" value="1"/>
</dbReference>
<keyword evidence="9" id="KW-1185">Reference proteome</keyword>
<reference evidence="8" key="1">
    <citation type="submission" date="2020-10" db="EMBL/GenBank/DDBJ databases">
        <title>Phylogeny of dyella-like bacteria.</title>
        <authorList>
            <person name="Fu J."/>
        </authorList>
    </citation>
    <scope>NUCLEOTIDE SEQUENCE</scope>
    <source>
        <strain evidence="8">DHOC52</strain>
    </source>
</reference>
<keyword evidence="8" id="KW-0808">Transferase</keyword>
<evidence type="ECO:0000259" key="6">
    <source>
        <dbReference type="Pfam" id="PF00899"/>
    </source>
</evidence>
<evidence type="ECO:0000256" key="1">
    <source>
        <dbReference type="ARBA" id="ARBA00022670"/>
    </source>
</evidence>
<keyword evidence="5" id="KW-0482">Metalloprotease</keyword>
<feature type="domain" description="THIF-type NAD/FAD binding fold" evidence="6">
    <location>
        <begin position="180"/>
        <end position="432"/>
    </location>
</feature>
<accession>A0ABS2K081</accession>
<dbReference type="InterPro" id="IPR035985">
    <property type="entry name" value="Ubiquitin-activating_enz"/>
</dbReference>
<keyword evidence="4" id="KW-0862">Zinc</keyword>
<evidence type="ECO:0000256" key="2">
    <source>
        <dbReference type="ARBA" id="ARBA00022723"/>
    </source>
</evidence>
<protein>
    <submittedName>
        <fullName evidence="8">ThiF family adenylyltransferase</fullName>
    </submittedName>
</protein>
<dbReference type="Proteomes" id="UP001430149">
    <property type="component" value="Unassembled WGS sequence"/>
</dbReference>
<dbReference type="GO" id="GO:0016779">
    <property type="term" value="F:nucleotidyltransferase activity"/>
    <property type="evidence" value="ECO:0007669"/>
    <property type="project" value="UniProtKB-KW"/>
</dbReference>
<sequence>MTHYSLRMLDAQLNHLAGELLGDEKEAAAIALCGRSRVRDPWTGEADERFILREVISVPAHYYETRSTDGFTWSTTPFYDALKQAEAKELAVAVFHSHPEDLLEFSKADDVAEADLFRIAFDRLDSRRPHLSVVMGRSKRMTARVYGPTLKPEPTDQIVVVGERWNFGTKRIDSIPEALDRQIRAFGDASTKELSKLKVGVVGCGGTGSAVVSLLTRIGVRQLALFDADTVDQTNLNRLHLTNQVDASLRRNKVDAVASGSAAIGLPISIIRIPHFCDHEKSLEALRSCDVVFGCTDDDLGREILNRLAHFYFIPVIDMGLLIEPMEDGGYSTFDGRVTVVQPGYPCQTCRGLISDQQIYIDSLRRDPELLEARRRAGYVPLDNNPSPAVVTFTTEVATMAVNELFHRLNGYRGVDENCSERVRKFNYLKNADILAGGKSREECKLCGRRQYDGRGDMNPLLDMTL</sequence>
<evidence type="ECO:0000256" key="3">
    <source>
        <dbReference type="ARBA" id="ARBA00022801"/>
    </source>
</evidence>
<dbReference type="Pfam" id="PF14464">
    <property type="entry name" value="Prok-JAB"/>
    <property type="match status" value="1"/>
</dbReference>
<dbReference type="Gene3D" id="3.40.50.720">
    <property type="entry name" value="NAD(P)-binding Rossmann-like Domain"/>
    <property type="match status" value="1"/>
</dbReference>
<dbReference type="RefSeq" id="WP_204679195.1">
    <property type="nucleotide sequence ID" value="NZ_BSNR01000006.1"/>
</dbReference>
<dbReference type="InterPro" id="IPR000594">
    <property type="entry name" value="ThiF_NAD_FAD-bd"/>
</dbReference>
<keyword evidence="2" id="KW-0479">Metal-binding</keyword>
<keyword evidence="3" id="KW-0378">Hydrolase</keyword>
<evidence type="ECO:0000256" key="4">
    <source>
        <dbReference type="ARBA" id="ARBA00022833"/>
    </source>
</evidence>
<evidence type="ECO:0000256" key="5">
    <source>
        <dbReference type="ARBA" id="ARBA00023049"/>
    </source>
</evidence>
<dbReference type="EMBL" id="JADIKE010000024">
    <property type="protein sequence ID" value="MBM7124153.1"/>
    <property type="molecule type" value="Genomic_DNA"/>
</dbReference>
<keyword evidence="1" id="KW-0645">Protease</keyword>
<gene>
    <name evidence="8" type="ORF">ISP19_02070</name>
</gene>
<organism evidence="8 9">
    <name type="scientific">Dyella flava</name>
    <dbReference type="NCBI Taxonomy" id="1920170"/>
    <lineage>
        <taxon>Bacteria</taxon>
        <taxon>Pseudomonadati</taxon>
        <taxon>Pseudomonadota</taxon>
        <taxon>Gammaproteobacteria</taxon>
        <taxon>Lysobacterales</taxon>
        <taxon>Rhodanobacteraceae</taxon>
        <taxon>Dyella</taxon>
    </lineage>
</organism>
<dbReference type="SUPFAM" id="SSF69572">
    <property type="entry name" value="Activating enzymes of the ubiquitin-like proteins"/>
    <property type="match status" value="1"/>
</dbReference>
<dbReference type="Pfam" id="PF00899">
    <property type="entry name" value="ThiF"/>
    <property type="match status" value="1"/>
</dbReference>
<dbReference type="PANTHER" id="PTHR10953:SF247">
    <property type="entry name" value="SLL6053 PROTEIN"/>
    <property type="match status" value="1"/>
</dbReference>
<feature type="domain" description="JAB" evidence="7">
    <location>
        <begin position="22"/>
        <end position="136"/>
    </location>
</feature>
<evidence type="ECO:0000259" key="7">
    <source>
        <dbReference type="Pfam" id="PF14464"/>
    </source>
</evidence>